<dbReference type="Pfam" id="PF00254">
    <property type="entry name" value="FKBP_C"/>
    <property type="match status" value="1"/>
</dbReference>
<name>A0A9I9E277_CUCME</name>
<dbReference type="EC" id="5.2.1.8" evidence="2 5"/>
<evidence type="ECO:0000256" key="3">
    <source>
        <dbReference type="ARBA" id="ARBA00023110"/>
    </source>
</evidence>
<dbReference type="InterPro" id="IPR046357">
    <property type="entry name" value="PPIase_dom_sf"/>
</dbReference>
<comment type="catalytic activity">
    <reaction evidence="1 5">
        <text>[protein]-peptidylproline (omega=180) = [protein]-peptidylproline (omega=0)</text>
        <dbReference type="Rhea" id="RHEA:16237"/>
        <dbReference type="Rhea" id="RHEA-COMP:10747"/>
        <dbReference type="Rhea" id="RHEA-COMP:10748"/>
        <dbReference type="ChEBI" id="CHEBI:83833"/>
        <dbReference type="ChEBI" id="CHEBI:83834"/>
        <dbReference type="EC" id="5.2.1.8"/>
    </reaction>
</comment>
<dbReference type="GO" id="GO:0005737">
    <property type="term" value="C:cytoplasm"/>
    <property type="evidence" value="ECO:0007669"/>
    <property type="project" value="TreeGrafter"/>
</dbReference>
<evidence type="ECO:0000256" key="2">
    <source>
        <dbReference type="ARBA" id="ARBA00013194"/>
    </source>
</evidence>
<dbReference type="AlphaFoldDB" id="A0A9I9E277"/>
<protein>
    <recommendedName>
        <fullName evidence="2 5">peptidylprolyl isomerase</fullName>
        <ecNumber evidence="2 5">5.2.1.8</ecNumber>
    </recommendedName>
</protein>
<organism evidence="7">
    <name type="scientific">Cucumis melo</name>
    <name type="common">Muskmelon</name>
    <dbReference type="NCBI Taxonomy" id="3656"/>
    <lineage>
        <taxon>Eukaryota</taxon>
        <taxon>Viridiplantae</taxon>
        <taxon>Streptophyta</taxon>
        <taxon>Embryophyta</taxon>
        <taxon>Tracheophyta</taxon>
        <taxon>Spermatophyta</taxon>
        <taxon>Magnoliopsida</taxon>
        <taxon>eudicotyledons</taxon>
        <taxon>Gunneridae</taxon>
        <taxon>Pentapetalae</taxon>
        <taxon>rosids</taxon>
        <taxon>fabids</taxon>
        <taxon>Cucurbitales</taxon>
        <taxon>Cucurbitaceae</taxon>
        <taxon>Benincaseae</taxon>
        <taxon>Cucumis</taxon>
    </lineage>
</organism>
<reference evidence="7" key="1">
    <citation type="submission" date="2023-03" db="UniProtKB">
        <authorList>
            <consortium name="EnsemblPlants"/>
        </authorList>
    </citation>
    <scope>IDENTIFICATION</scope>
</reference>
<dbReference type="GO" id="GO:0003755">
    <property type="term" value="F:peptidyl-prolyl cis-trans isomerase activity"/>
    <property type="evidence" value="ECO:0007669"/>
    <property type="project" value="UniProtKB-KW"/>
</dbReference>
<feature type="domain" description="PPIase FKBP-type" evidence="6">
    <location>
        <begin position="1"/>
        <end position="47"/>
    </location>
</feature>
<evidence type="ECO:0000256" key="4">
    <source>
        <dbReference type="ARBA" id="ARBA00023235"/>
    </source>
</evidence>
<dbReference type="InterPro" id="IPR001179">
    <property type="entry name" value="PPIase_FKBP_dom"/>
</dbReference>
<dbReference type="PANTHER" id="PTHR10516:SF445">
    <property type="entry name" value="PEPTIDYLPROLYL ISOMERASE"/>
    <property type="match status" value="1"/>
</dbReference>
<dbReference type="InterPro" id="IPR050689">
    <property type="entry name" value="FKBP-type_PPIase"/>
</dbReference>
<evidence type="ECO:0000259" key="6">
    <source>
        <dbReference type="PROSITE" id="PS50059"/>
    </source>
</evidence>
<proteinExistence type="predicted"/>
<dbReference type="Gramene" id="MELO3C026987.2.1">
    <property type="protein sequence ID" value="MELO3C026987.2.1"/>
    <property type="gene ID" value="MELO3C026987.2"/>
</dbReference>
<dbReference type="SUPFAM" id="SSF54534">
    <property type="entry name" value="FKBP-like"/>
    <property type="match status" value="1"/>
</dbReference>
<dbReference type="Gene3D" id="3.10.50.40">
    <property type="match status" value="1"/>
</dbReference>
<dbReference type="EnsemblPlants" id="MELO3C026987.2.1">
    <property type="protein sequence ID" value="MELO3C026987.2.1"/>
    <property type="gene ID" value="MELO3C026987.2"/>
</dbReference>
<accession>A0A9I9E277</accession>
<sequence>MKVSTVEKGENTVFTIPLELAYGEFNSPPTIPLNATLQFDVELLSWHSVKDIC</sequence>
<evidence type="ECO:0000313" key="7">
    <source>
        <dbReference type="EnsemblPlants" id="MELO3C026987.2.1"/>
    </source>
</evidence>
<dbReference type="PROSITE" id="PS50059">
    <property type="entry name" value="FKBP_PPIASE"/>
    <property type="match status" value="1"/>
</dbReference>
<keyword evidence="4 5" id="KW-0413">Isomerase</keyword>
<evidence type="ECO:0000256" key="5">
    <source>
        <dbReference type="PROSITE-ProRule" id="PRU00277"/>
    </source>
</evidence>
<dbReference type="PANTHER" id="PTHR10516">
    <property type="entry name" value="PEPTIDYL-PROLYL CIS-TRANS ISOMERASE"/>
    <property type="match status" value="1"/>
</dbReference>
<keyword evidence="3 5" id="KW-0697">Rotamase</keyword>
<evidence type="ECO:0000256" key="1">
    <source>
        <dbReference type="ARBA" id="ARBA00000971"/>
    </source>
</evidence>